<reference evidence="3 4" key="1">
    <citation type="submission" date="2020-02" db="EMBL/GenBank/DDBJ databases">
        <title>Rhodobacter algicola sp. nov., isolated from microalga culture.</title>
        <authorList>
            <person name="Park C.-Y."/>
        </authorList>
    </citation>
    <scope>NUCLEOTIDE SEQUENCE [LARGE SCALE GENOMIC DNA]</scope>
    <source>
        <strain evidence="3 4">ETT8</strain>
    </source>
</reference>
<accession>A0A6B3RLF7</accession>
<feature type="chain" id="PRO_5025401138" description="YncE family protein" evidence="2">
    <location>
        <begin position="22"/>
        <end position="404"/>
    </location>
</feature>
<dbReference type="GO" id="GO:0016787">
    <property type="term" value="F:hydrolase activity"/>
    <property type="evidence" value="ECO:0007669"/>
    <property type="project" value="UniProtKB-KW"/>
</dbReference>
<evidence type="ECO:0000256" key="1">
    <source>
        <dbReference type="ARBA" id="ARBA00022801"/>
    </source>
</evidence>
<proteinExistence type="predicted"/>
<dbReference type="PROSITE" id="PS00136">
    <property type="entry name" value="SUBTILASE_ASP"/>
    <property type="match status" value="1"/>
</dbReference>
<evidence type="ECO:0000313" key="4">
    <source>
        <dbReference type="Proteomes" id="UP000481421"/>
    </source>
</evidence>
<dbReference type="Proteomes" id="UP000481421">
    <property type="component" value="Unassembled WGS sequence"/>
</dbReference>
<evidence type="ECO:0008006" key="5">
    <source>
        <dbReference type="Google" id="ProtNLM"/>
    </source>
</evidence>
<dbReference type="AlphaFoldDB" id="A0A6B3RLF7"/>
<dbReference type="InterPro" id="IPR018391">
    <property type="entry name" value="PQQ_b-propeller_rpt"/>
</dbReference>
<name>A0A6B3RLF7_9RHOB</name>
<organism evidence="3 4">
    <name type="scientific">Pseudotabrizicola algicola</name>
    <dbReference type="NCBI Taxonomy" id="2709381"/>
    <lineage>
        <taxon>Bacteria</taxon>
        <taxon>Pseudomonadati</taxon>
        <taxon>Pseudomonadota</taxon>
        <taxon>Alphaproteobacteria</taxon>
        <taxon>Rhodobacterales</taxon>
        <taxon>Paracoccaceae</taxon>
        <taxon>Pseudotabrizicola</taxon>
    </lineage>
</organism>
<protein>
    <recommendedName>
        <fullName evidence="5">YncE family protein</fullName>
    </recommendedName>
</protein>
<dbReference type="InterPro" id="IPR015943">
    <property type="entry name" value="WD40/YVTN_repeat-like_dom_sf"/>
</dbReference>
<dbReference type="RefSeq" id="WP_164611989.1">
    <property type="nucleotide sequence ID" value="NZ_JAAIKE010000003.1"/>
</dbReference>
<dbReference type="EMBL" id="JAAIKE010000003">
    <property type="protein sequence ID" value="NEX46880.1"/>
    <property type="molecule type" value="Genomic_DNA"/>
</dbReference>
<keyword evidence="4" id="KW-1185">Reference proteome</keyword>
<evidence type="ECO:0000256" key="2">
    <source>
        <dbReference type="SAM" id="SignalP"/>
    </source>
</evidence>
<dbReference type="Gene3D" id="2.130.10.10">
    <property type="entry name" value="YVTN repeat-like/Quinoprotein amine dehydrogenase"/>
    <property type="match status" value="1"/>
</dbReference>
<dbReference type="InterPro" id="IPR023827">
    <property type="entry name" value="Peptidase_S8_Asp-AS"/>
</dbReference>
<gene>
    <name evidence="3" type="ORF">G3572_11740</name>
</gene>
<keyword evidence="2" id="KW-0732">Signal</keyword>
<feature type="signal peptide" evidence="2">
    <location>
        <begin position="1"/>
        <end position="21"/>
    </location>
</feature>
<dbReference type="SUPFAM" id="SSF50998">
    <property type="entry name" value="Quinoprotein alcohol dehydrogenase-like"/>
    <property type="match status" value="1"/>
</dbReference>
<comment type="caution">
    <text evidence="3">The sequence shown here is derived from an EMBL/GenBank/DDBJ whole genome shotgun (WGS) entry which is preliminary data.</text>
</comment>
<evidence type="ECO:0000313" key="3">
    <source>
        <dbReference type="EMBL" id="NEX46880.1"/>
    </source>
</evidence>
<sequence length="404" mass="41722">MTRISSAASNVLALATLTALAGTAVWAEGTTESQYRLFIGDHAQGVVRAFDAETGDALAEFAIDMTPALTASASGRTVFAVQGDAGKVAVIDTGLAVEDHGDHADLKVSDAALLDLTLTGTKPAHVVDGSGRIALFDDGTGAVTVFDESALHEGSFVPQVLEPGAAHHGLAAPMGAYLVVSMPGETPEEPRRGLKLLDQSGAQVGEGVDCPGVHGQAQSARVFAFGCKDGVVLATPGPSGGAPQFQHLPTADLGEGNVSTLKGGTALQVFLGNYGADAVVLIEPGSDTPFRKVDLPTRRVDFALDPVKARNAYILTEDGQLHLLDILSGEITQSVKVTEPYSMDGHWRDPRPRLAVAGDHIAITDPLQGLVRMIATDTFAEVRKIPVAGVPYTIVAAGGSGASH</sequence>
<keyword evidence="1" id="KW-0378">Hydrolase</keyword>
<dbReference type="InterPro" id="IPR011047">
    <property type="entry name" value="Quinoprotein_ADH-like_sf"/>
</dbReference>
<dbReference type="SMART" id="SM00564">
    <property type="entry name" value="PQQ"/>
    <property type="match status" value="2"/>
</dbReference>